<keyword evidence="2" id="KW-1185">Reference proteome</keyword>
<evidence type="ECO:0000313" key="2">
    <source>
        <dbReference type="Proteomes" id="UP001501599"/>
    </source>
</evidence>
<dbReference type="RefSeq" id="WP_344345257.1">
    <property type="nucleotide sequence ID" value="NZ_BAAAQT010000010.1"/>
</dbReference>
<proteinExistence type="predicted"/>
<dbReference type="InterPro" id="IPR011990">
    <property type="entry name" value="TPR-like_helical_dom_sf"/>
</dbReference>
<dbReference type="Gene3D" id="1.25.40.10">
    <property type="entry name" value="Tetratricopeptide repeat domain"/>
    <property type="match status" value="1"/>
</dbReference>
<evidence type="ECO:0000313" key="1">
    <source>
        <dbReference type="EMBL" id="GAA2176730.1"/>
    </source>
</evidence>
<reference evidence="2" key="1">
    <citation type="journal article" date="2019" name="Int. J. Syst. Evol. Microbiol.">
        <title>The Global Catalogue of Microorganisms (GCM) 10K type strain sequencing project: providing services to taxonomists for standard genome sequencing and annotation.</title>
        <authorList>
            <consortium name="The Broad Institute Genomics Platform"/>
            <consortium name="The Broad Institute Genome Sequencing Center for Infectious Disease"/>
            <person name="Wu L."/>
            <person name="Ma J."/>
        </authorList>
    </citation>
    <scope>NUCLEOTIDE SEQUENCE [LARGE SCALE GENOMIC DNA]</scope>
    <source>
        <strain evidence="2">JCM 16026</strain>
    </source>
</reference>
<sequence length="187" mass="19784">MHAVLGFDVTTLRPTVDVAAATARIDAIGLSRAMADLAERAWLLLAVGRTDEAAGSAARALMVARATGDRRESARMRLLRAAIAVGSGRVPAALRDCDSVVDEARASGWDAVLAEALHERGVARFAAQRWREAADDLGEALALLREAEAPLEEIDAAEVSLLVALDRADRADGATGRARPTHPLFGR</sequence>
<evidence type="ECO:0008006" key="3">
    <source>
        <dbReference type="Google" id="ProtNLM"/>
    </source>
</evidence>
<dbReference type="EMBL" id="BAAAQT010000010">
    <property type="protein sequence ID" value="GAA2176730.1"/>
    <property type="molecule type" value="Genomic_DNA"/>
</dbReference>
<comment type="caution">
    <text evidence="1">The sequence shown here is derived from an EMBL/GenBank/DDBJ whole genome shotgun (WGS) entry which is preliminary data.</text>
</comment>
<name>A0ABP5MQ07_9MICO</name>
<dbReference type="SUPFAM" id="SSF48452">
    <property type="entry name" value="TPR-like"/>
    <property type="match status" value="1"/>
</dbReference>
<organism evidence="1 2">
    <name type="scientific">Agrococcus versicolor</name>
    <dbReference type="NCBI Taxonomy" id="501482"/>
    <lineage>
        <taxon>Bacteria</taxon>
        <taxon>Bacillati</taxon>
        <taxon>Actinomycetota</taxon>
        <taxon>Actinomycetes</taxon>
        <taxon>Micrococcales</taxon>
        <taxon>Microbacteriaceae</taxon>
        <taxon>Agrococcus</taxon>
    </lineage>
</organism>
<gene>
    <name evidence="1" type="ORF">GCM10009846_31670</name>
</gene>
<protein>
    <recommendedName>
        <fullName evidence="3">MalT-like TPR region domain-containing protein</fullName>
    </recommendedName>
</protein>
<dbReference type="Proteomes" id="UP001501599">
    <property type="component" value="Unassembled WGS sequence"/>
</dbReference>
<accession>A0ABP5MQ07</accession>